<accession>A0A523ZI07</accession>
<evidence type="ECO:0000256" key="2">
    <source>
        <dbReference type="ARBA" id="ARBA00008664"/>
    </source>
</evidence>
<sequence>MGRKKQAKVGMKEGFRYYFLCFLLLFFPLLFSSDCRPKNKPPFFSSQQPYYAYFSPQDSLYAHLVRLIQEAEKSIYAAFYKLELKEVSDALLEAHKRGVKVRIFSDDMTSRGEKSRLDSLNKFFPVKTDKDPASFMHHKFCVIDEKIVWTGSFNPTYSGSSRENNNAVVIMSSLVAAQFIEEFERLWEGELLSPGPTPSPVLLESGIKVYFSLHHNPEEAILQSLEKAKESIYFALFTFTSQEIAQAIIHKFAENIEIKGILEKNQDGPFSRFHSLKRLRVPVRWDRNFYFMHHKFFIIDQKIVIT</sequence>
<dbReference type="InterPro" id="IPR001736">
    <property type="entry name" value="PLipase_D/transphosphatidylase"/>
</dbReference>
<dbReference type="SUPFAM" id="SSF56024">
    <property type="entry name" value="Phospholipase D/nuclease"/>
    <property type="match status" value="2"/>
</dbReference>
<dbReference type="InterPro" id="IPR051406">
    <property type="entry name" value="PLD_domain"/>
</dbReference>
<evidence type="ECO:0000256" key="5">
    <source>
        <dbReference type="ARBA" id="ARBA00022963"/>
    </source>
</evidence>
<feature type="domain" description="PLD phosphodiesterase" evidence="7">
    <location>
        <begin position="132"/>
        <end position="159"/>
    </location>
</feature>
<keyword evidence="6" id="KW-0443">Lipid metabolism</keyword>
<dbReference type="AlphaFoldDB" id="A0A523ZI07"/>
<evidence type="ECO:0000259" key="7">
    <source>
        <dbReference type="PROSITE" id="PS50035"/>
    </source>
</evidence>
<proteinExistence type="inferred from homology"/>
<keyword evidence="5" id="KW-0442">Lipid degradation</keyword>
<comment type="caution">
    <text evidence="8">The sequence shown here is derived from an EMBL/GenBank/DDBJ whole genome shotgun (WGS) entry which is preliminary data.</text>
</comment>
<evidence type="ECO:0000313" key="9">
    <source>
        <dbReference type="Proteomes" id="UP000316674"/>
    </source>
</evidence>
<dbReference type="GO" id="GO:0006793">
    <property type="term" value="P:phosphorus metabolic process"/>
    <property type="evidence" value="ECO:0007669"/>
    <property type="project" value="UniProtKB-ARBA"/>
</dbReference>
<dbReference type="PROSITE" id="PS50035">
    <property type="entry name" value="PLD"/>
    <property type="match status" value="1"/>
</dbReference>
<comment type="catalytic activity">
    <reaction evidence="1">
        <text>a 1,2-diacyl-sn-glycero-3-phosphocholine + H2O = a 1,2-diacyl-sn-glycero-3-phosphate + choline + H(+)</text>
        <dbReference type="Rhea" id="RHEA:14445"/>
        <dbReference type="ChEBI" id="CHEBI:15354"/>
        <dbReference type="ChEBI" id="CHEBI:15377"/>
        <dbReference type="ChEBI" id="CHEBI:15378"/>
        <dbReference type="ChEBI" id="CHEBI:57643"/>
        <dbReference type="ChEBI" id="CHEBI:58608"/>
        <dbReference type="EC" id="3.1.4.4"/>
    </reaction>
</comment>
<name>A0A523ZI07_UNCAE</name>
<evidence type="ECO:0000256" key="4">
    <source>
        <dbReference type="ARBA" id="ARBA00022801"/>
    </source>
</evidence>
<dbReference type="Proteomes" id="UP000316674">
    <property type="component" value="Unassembled WGS sequence"/>
</dbReference>
<dbReference type="GO" id="GO:0016042">
    <property type="term" value="P:lipid catabolic process"/>
    <property type="evidence" value="ECO:0007669"/>
    <property type="project" value="UniProtKB-KW"/>
</dbReference>
<organism evidence="8 9">
    <name type="scientific">Aerophobetes bacterium</name>
    <dbReference type="NCBI Taxonomy" id="2030807"/>
    <lineage>
        <taxon>Bacteria</taxon>
        <taxon>Candidatus Aerophobota</taxon>
    </lineage>
</organism>
<evidence type="ECO:0000256" key="1">
    <source>
        <dbReference type="ARBA" id="ARBA00000798"/>
    </source>
</evidence>
<dbReference type="PANTHER" id="PTHR43856">
    <property type="entry name" value="CARDIOLIPIN HYDROLASE"/>
    <property type="match status" value="1"/>
</dbReference>
<evidence type="ECO:0000313" key="8">
    <source>
        <dbReference type="EMBL" id="TEU03384.1"/>
    </source>
</evidence>
<dbReference type="Gene3D" id="3.30.870.10">
    <property type="entry name" value="Endonuclease Chain A"/>
    <property type="match status" value="2"/>
</dbReference>
<keyword evidence="4" id="KW-0378">Hydrolase</keyword>
<reference evidence="8 9" key="1">
    <citation type="submission" date="2019-03" db="EMBL/GenBank/DDBJ databases">
        <title>Metabolic potential of uncultured bacteria and archaea associated with petroleum seepage in deep-sea sediments.</title>
        <authorList>
            <person name="Dong X."/>
            <person name="Hubert C."/>
        </authorList>
    </citation>
    <scope>NUCLEOTIDE SEQUENCE [LARGE SCALE GENOMIC DNA]</scope>
    <source>
        <strain evidence="8">E26_bin6</strain>
    </source>
</reference>
<gene>
    <name evidence="8" type="ORF">E3I16_00945</name>
</gene>
<feature type="non-terminal residue" evidence="8">
    <location>
        <position position="306"/>
    </location>
</feature>
<dbReference type="InterPro" id="IPR025202">
    <property type="entry name" value="PLD-like_dom"/>
</dbReference>
<protein>
    <recommendedName>
        <fullName evidence="3">phospholipase D</fullName>
        <ecNumber evidence="3">3.1.4.4</ecNumber>
    </recommendedName>
</protein>
<evidence type="ECO:0000256" key="6">
    <source>
        <dbReference type="ARBA" id="ARBA00023098"/>
    </source>
</evidence>
<evidence type="ECO:0000256" key="3">
    <source>
        <dbReference type="ARBA" id="ARBA00012027"/>
    </source>
</evidence>
<dbReference type="GO" id="GO:0004630">
    <property type="term" value="F:phospholipase D activity"/>
    <property type="evidence" value="ECO:0007669"/>
    <property type="project" value="UniProtKB-EC"/>
</dbReference>
<comment type="similarity">
    <text evidence="2">Belongs to the phospholipase D family.</text>
</comment>
<dbReference type="EC" id="3.1.4.4" evidence="3"/>
<dbReference type="EMBL" id="SOHY01000056">
    <property type="protein sequence ID" value="TEU03384.1"/>
    <property type="molecule type" value="Genomic_DNA"/>
</dbReference>
<dbReference type="PANTHER" id="PTHR43856:SF1">
    <property type="entry name" value="MITOCHONDRIAL CARDIOLIPIN HYDROLASE"/>
    <property type="match status" value="1"/>
</dbReference>
<dbReference type="Pfam" id="PF13091">
    <property type="entry name" value="PLDc_2"/>
    <property type="match status" value="2"/>
</dbReference>
<dbReference type="GO" id="GO:0016891">
    <property type="term" value="F:RNA endonuclease activity producing 5'-phosphomonoesters, hydrolytic mechanism"/>
    <property type="evidence" value="ECO:0007669"/>
    <property type="project" value="TreeGrafter"/>
</dbReference>